<accession>A0A5N6K2S1</accession>
<dbReference type="OrthoDB" id="9995434at2759"/>
<sequence>MNKIKPSRLTPLIMKKINSWKYKRFEKCSANAFPCDRFALARDCIANFAPNNLAIALEIAGIDAFIVEPGYTFQYYANVSQTDWEVWEPEERPFLMIIAPQFDTILNQVVAKTSFLAPHFEEGRVRMLGMLFEEDLSIVTREEHWNPYRTLSKNWNEAICTENSAPSQVPEVMVDEEMRDFIQRGLGENDFEVIGLAGNVKRVKQTTTVGEVDILRAVDTGTAEASRAMWKCMVPGLNENEVMNGFDMTTRAGDENAAMPHGGRDGSKVLGTETLVLFDVGAHLYGYSSDICRTFFPPFFSDPTDDSLLSPLTKRKIAVWDIVFEAQIKALNALKSNSSCASVDIAARDFITDAGCGKAFTHRVGHGIGIKAHESPFLNKGNFDDNLNAGMAFTLEPGVYLEGRFGVRHEDVFLVNGDGEADILTGSRAKGDKNSSKSQSSKSSSSNTEKMSLPFTYHANAQTEFKPPLIANENAFLGDVAVSTDEAAPLSAGFYRLEKGTPLIYEYTYHEMKIIVDGEFDISDETGQKVHATKGDVFYFPKGSKITFTTETFGLGFFVGQRKTGTA</sequence>
<dbReference type="AlphaFoldDB" id="A0A5N6K2S1"/>
<proteinExistence type="predicted"/>
<evidence type="ECO:0000313" key="3">
    <source>
        <dbReference type="EMBL" id="KAB8296425.1"/>
    </source>
</evidence>
<organism evidence="3 4">
    <name type="scientific">Monilinia laxa</name>
    <name type="common">Brown rot fungus</name>
    <name type="synonym">Sclerotinia laxa</name>
    <dbReference type="NCBI Taxonomy" id="61186"/>
    <lineage>
        <taxon>Eukaryota</taxon>
        <taxon>Fungi</taxon>
        <taxon>Dikarya</taxon>
        <taxon>Ascomycota</taxon>
        <taxon>Pezizomycotina</taxon>
        <taxon>Leotiomycetes</taxon>
        <taxon>Helotiales</taxon>
        <taxon>Sclerotiniaceae</taxon>
        <taxon>Monilinia</taxon>
    </lineage>
</organism>
<reference evidence="3 4" key="1">
    <citation type="submission" date="2019-06" db="EMBL/GenBank/DDBJ databases">
        <title>Genome Sequence of the Brown Rot Fungal Pathogen Monilinia laxa.</title>
        <authorList>
            <person name="De Miccolis Angelini R.M."/>
            <person name="Landi L."/>
            <person name="Abate D."/>
            <person name="Pollastro S."/>
            <person name="Romanazzi G."/>
            <person name="Faretra F."/>
        </authorList>
    </citation>
    <scope>NUCLEOTIDE SEQUENCE [LARGE SCALE GENOMIC DNA]</scope>
    <source>
        <strain evidence="3 4">Mlax316</strain>
    </source>
</reference>
<evidence type="ECO:0000256" key="1">
    <source>
        <dbReference type="SAM" id="MobiDB-lite"/>
    </source>
</evidence>
<evidence type="ECO:0000259" key="2">
    <source>
        <dbReference type="Pfam" id="PF00557"/>
    </source>
</evidence>
<dbReference type="InterPro" id="IPR011051">
    <property type="entry name" value="RmlC_Cupin_sf"/>
</dbReference>
<name>A0A5N6K2S1_MONLA</name>
<comment type="caution">
    <text evidence="3">The sequence shown here is derived from an EMBL/GenBank/DDBJ whole genome shotgun (WGS) entry which is preliminary data.</text>
</comment>
<dbReference type="InterPro" id="IPR029149">
    <property type="entry name" value="Creatin/AminoP/Spt16_N"/>
</dbReference>
<dbReference type="SUPFAM" id="SSF55920">
    <property type="entry name" value="Creatinase/aminopeptidase"/>
    <property type="match status" value="1"/>
</dbReference>
<dbReference type="SUPFAM" id="SSF51182">
    <property type="entry name" value="RmlC-like cupins"/>
    <property type="match status" value="1"/>
</dbReference>
<dbReference type="Gene3D" id="2.60.120.10">
    <property type="entry name" value="Jelly Rolls"/>
    <property type="match status" value="1"/>
</dbReference>
<dbReference type="InterPro" id="IPR000994">
    <property type="entry name" value="Pept_M24"/>
</dbReference>
<gene>
    <name evidence="3" type="ORF">EYC80_009169</name>
</gene>
<keyword evidence="4" id="KW-1185">Reference proteome</keyword>
<dbReference type="CDD" id="cd02228">
    <property type="entry name" value="cupin_EutQ"/>
    <property type="match status" value="1"/>
</dbReference>
<dbReference type="Gene3D" id="3.40.350.10">
    <property type="entry name" value="Creatinase/prolidase N-terminal domain"/>
    <property type="match status" value="1"/>
</dbReference>
<dbReference type="PANTHER" id="PTHR46112">
    <property type="entry name" value="AMINOPEPTIDASE"/>
    <property type="match status" value="1"/>
</dbReference>
<dbReference type="PANTHER" id="PTHR46112:SF2">
    <property type="entry name" value="XAA-PRO AMINOPEPTIDASE P-RELATED"/>
    <property type="match status" value="1"/>
</dbReference>
<dbReference type="Proteomes" id="UP000326757">
    <property type="component" value="Unassembled WGS sequence"/>
</dbReference>
<evidence type="ECO:0000313" key="4">
    <source>
        <dbReference type="Proteomes" id="UP000326757"/>
    </source>
</evidence>
<feature type="domain" description="Peptidase M24" evidence="2">
    <location>
        <begin position="241"/>
        <end position="415"/>
    </location>
</feature>
<feature type="compositionally biased region" description="Low complexity" evidence="1">
    <location>
        <begin position="436"/>
        <end position="447"/>
    </location>
</feature>
<dbReference type="Gene3D" id="3.90.230.10">
    <property type="entry name" value="Creatinase/methionine aminopeptidase superfamily"/>
    <property type="match status" value="1"/>
</dbReference>
<dbReference type="InterPro" id="IPR050659">
    <property type="entry name" value="Peptidase_M24B"/>
</dbReference>
<dbReference type="InterPro" id="IPR036005">
    <property type="entry name" value="Creatinase/aminopeptidase-like"/>
</dbReference>
<dbReference type="Pfam" id="PF06249">
    <property type="entry name" value="EutQ"/>
    <property type="match status" value="1"/>
</dbReference>
<dbReference type="InterPro" id="IPR014710">
    <property type="entry name" value="RmlC-like_jellyroll"/>
</dbReference>
<protein>
    <recommendedName>
        <fullName evidence="2">Peptidase M24 domain-containing protein</fullName>
    </recommendedName>
</protein>
<dbReference type="InterPro" id="IPR010424">
    <property type="entry name" value="EutQ"/>
</dbReference>
<dbReference type="Pfam" id="PF00557">
    <property type="entry name" value="Peptidase_M24"/>
    <property type="match status" value="1"/>
</dbReference>
<feature type="region of interest" description="Disordered" evidence="1">
    <location>
        <begin position="425"/>
        <end position="450"/>
    </location>
</feature>
<dbReference type="EMBL" id="VIGI01000009">
    <property type="protein sequence ID" value="KAB8296425.1"/>
    <property type="molecule type" value="Genomic_DNA"/>
</dbReference>